<dbReference type="EMBL" id="CP003364">
    <property type="protein sequence ID" value="AGA25225.1"/>
    <property type="molecule type" value="Genomic_DNA"/>
</dbReference>
<keyword evidence="4" id="KW-1185">Reference proteome</keyword>
<gene>
    <name evidence="3" type="ordered locus">Sinac_0817</name>
</gene>
<dbReference type="GO" id="GO:0050043">
    <property type="term" value="F:lactate racemase activity"/>
    <property type="evidence" value="ECO:0007669"/>
    <property type="project" value="InterPro"/>
</dbReference>
<name>L0D8N3_SINAD</name>
<evidence type="ECO:0000313" key="4">
    <source>
        <dbReference type="Proteomes" id="UP000010798"/>
    </source>
</evidence>
<sequence length="448" mass="49296">MNLDHHNRGSPRMSFPPLARIRQTVPQPRLDDVPGTVRRLILESKIRDRVKPGGTIAVGVGSRGITVIPTIARAAVDTLKEMGFRPFIVAAMGSHGGATSEGQRQLLAEYKITPETMGVEVRTDMDTVVVGTSPIGLPIYFDKNAHGADGIVLLNRVKPHTDFHAAHESGVLKMMVIGLGKRDGAEQIHKLGLRGMKEVLPAVGRHLIANMKFALGLAILENADDVPAEIVPLEPDTIFDVEPRLLKRARELMARLPFDQIDVLVIGELGKNYSGAGIDPNVTGRLMIETQNDFERPVVTRMVVLDVSEESHGNIVGVGFADLTTERLVSKLDERSFRINVLTSCCLERARIPITLPTDRDVFEAALQTCWRIDPSEARMVVIPNTLELSTLWVSPPLEEELRAHPHLTRETEYLPIPFSTDGTLDQESLFPESVRGRRAAGDAYAAH</sequence>
<evidence type="ECO:0000313" key="3">
    <source>
        <dbReference type="EMBL" id="AGA25225.1"/>
    </source>
</evidence>
<protein>
    <recommendedName>
        <fullName evidence="2">LarA-like N-terminal domain-containing protein</fullName>
    </recommendedName>
</protein>
<feature type="region of interest" description="Disordered" evidence="1">
    <location>
        <begin position="1"/>
        <end position="32"/>
    </location>
</feature>
<organism evidence="3 4">
    <name type="scientific">Singulisphaera acidiphila (strain ATCC BAA-1392 / DSM 18658 / VKM B-2454 / MOB10)</name>
    <dbReference type="NCBI Taxonomy" id="886293"/>
    <lineage>
        <taxon>Bacteria</taxon>
        <taxon>Pseudomonadati</taxon>
        <taxon>Planctomycetota</taxon>
        <taxon>Planctomycetia</taxon>
        <taxon>Isosphaerales</taxon>
        <taxon>Isosphaeraceae</taxon>
        <taxon>Singulisphaera</taxon>
    </lineage>
</organism>
<feature type="domain" description="LarA-like N-terminal" evidence="2">
    <location>
        <begin position="69"/>
        <end position="191"/>
    </location>
</feature>
<dbReference type="Proteomes" id="UP000010798">
    <property type="component" value="Chromosome"/>
</dbReference>
<reference evidence="3 4" key="1">
    <citation type="submission" date="2012-02" db="EMBL/GenBank/DDBJ databases">
        <title>Complete sequence of chromosome of Singulisphaera acidiphila DSM 18658.</title>
        <authorList>
            <consortium name="US DOE Joint Genome Institute (JGI-PGF)"/>
            <person name="Lucas S."/>
            <person name="Copeland A."/>
            <person name="Lapidus A."/>
            <person name="Glavina del Rio T."/>
            <person name="Dalin E."/>
            <person name="Tice H."/>
            <person name="Bruce D."/>
            <person name="Goodwin L."/>
            <person name="Pitluck S."/>
            <person name="Peters L."/>
            <person name="Ovchinnikova G."/>
            <person name="Chertkov O."/>
            <person name="Kyrpides N."/>
            <person name="Mavromatis K."/>
            <person name="Ivanova N."/>
            <person name="Brettin T."/>
            <person name="Detter J.C."/>
            <person name="Han C."/>
            <person name="Larimer F."/>
            <person name="Land M."/>
            <person name="Hauser L."/>
            <person name="Markowitz V."/>
            <person name="Cheng J.-F."/>
            <person name="Hugenholtz P."/>
            <person name="Woyke T."/>
            <person name="Wu D."/>
            <person name="Tindall B."/>
            <person name="Pomrenke H."/>
            <person name="Brambilla E."/>
            <person name="Klenk H.-P."/>
            <person name="Eisen J.A."/>
        </authorList>
    </citation>
    <scope>NUCLEOTIDE SEQUENCE [LARGE SCALE GENOMIC DNA]</scope>
    <source>
        <strain evidence="4">ATCC BAA-1392 / DSM 18658 / VKM B-2454 / MOB10</strain>
    </source>
</reference>
<dbReference type="AlphaFoldDB" id="L0D8N3"/>
<proteinExistence type="predicted"/>
<evidence type="ECO:0000259" key="2">
    <source>
        <dbReference type="Pfam" id="PF09861"/>
    </source>
</evidence>
<dbReference type="Gene3D" id="3.40.50.11440">
    <property type="match status" value="1"/>
</dbReference>
<accession>L0D8N3</accession>
<dbReference type="HOGENOM" id="CLU_055092_0_0_0"/>
<evidence type="ECO:0000256" key="1">
    <source>
        <dbReference type="SAM" id="MobiDB-lite"/>
    </source>
</evidence>
<dbReference type="Pfam" id="PF09861">
    <property type="entry name" value="Lar_N"/>
    <property type="match status" value="1"/>
</dbReference>
<dbReference type="eggNOG" id="COG2768">
    <property type="taxonomic scope" value="Bacteria"/>
</dbReference>
<dbReference type="InterPro" id="IPR018657">
    <property type="entry name" value="LarA-like_N"/>
</dbReference>
<dbReference type="KEGG" id="saci:Sinac_0817"/>